<evidence type="ECO:0008006" key="3">
    <source>
        <dbReference type="Google" id="ProtNLM"/>
    </source>
</evidence>
<gene>
    <name evidence="1" type="ordered locus">HTH_1905</name>
</gene>
<name>D3DKJ7_HYDTT</name>
<dbReference type="OrthoDB" id="14143at2"/>
<sequence length="232" mass="27092">MLFSKVVFLDAKDHAHLRWQCLNSQCLSSCCFIPDRTFIVLEEIYRLSKHFPVVITVEVDEQQREERLLCAYLRLKEDKRGCLYLKDGVGCAIEEEKPYTCRQYPFLIEGGYLAFDLTCPGFSESQGTPLWEGQTINPHLEERFFTYSLKLQEGKAQTQDFINTLFDLNLIVGARLTYENIEVSFNMVEEERLIDLPKDVLRELSSKGYLRAIFAHLNSLQNWEKLIKRCIT</sequence>
<evidence type="ECO:0000313" key="2">
    <source>
        <dbReference type="Proteomes" id="UP000002574"/>
    </source>
</evidence>
<dbReference type="PANTHER" id="PTHR35866:SF1">
    <property type="entry name" value="YKGJ FAMILY CYSTEINE CLUSTER PROTEIN"/>
    <property type="match status" value="1"/>
</dbReference>
<dbReference type="EMBL" id="AP011112">
    <property type="protein sequence ID" value="BAI70349.1"/>
    <property type="molecule type" value="Genomic_DNA"/>
</dbReference>
<dbReference type="Pfam" id="PF07277">
    <property type="entry name" value="SapC"/>
    <property type="match status" value="1"/>
</dbReference>
<dbReference type="Proteomes" id="UP000002574">
    <property type="component" value="Chromosome"/>
</dbReference>
<dbReference type="PANTHER" id="PTHR35866">
    <property type="entry name" value="PUTATIVE-RELATED"/>
    <property type="match status" value="1"/>
</dbReference>
<proteinExistence type="predicted"/>
<organism evidence="1 2">
    <name type="scientific">Hydrogenobacter thermophilus (strain DSM 6534 / IAM 12695 / TK-6)</name>
    <dbReference type="NCBI Taxonomy" id="608538"/>
    <lineage>
        <taxon>Bacteria</taxon>
        <taxon>Pseudomonadati</taxon>
        <taxon>Aquificota</taxon>
        <taxon>Aquificia</taxon>
        <taxon>Aquificales</taxon>
        <taxon>Aquificaceae</taxon>
        <taxon>Hydrogenobacter</taxon>
    </lineage>
</organism>
<dbReference type="InterPro" id="IPR010836">
    <property type="entry name" value="SapC"/>
</dbReference>
<keyword evidence="2" id="KW-1185">Reference proteome</keyword>
<dbReference type="RefSeq" id="WP_012964529.1">
    <property type="nucleotide sequence ID" value="NC_013799.1"/>
</dbReference>
<dbReference type="eggNOG" id="COG0727">
    <property type="taxonomic scope" value="Bacteria"/>
</dbReference>
<reference evidence="1 2" key="1">
    <citation type="journal article" date="2010" name="J. Bacteriol.">
        <title>Complete genome sequence of the thermophilic, obligately chemolithoautotrophic hydrogen-oxidizing bacterium Hydrogenobacter thermophilus TK-6.</title>
        <authorList>
            <person name="Arai H."/>
            <person name="Kanbe H."/>
            <person name="Ishii M."/>
            <person name="Igarashi Y."/>
        </authorList>
    </citation>
    <scope>NUCLEOTIDE SEQUENCE [LARGE SCALE GENOMIC DNA]</scope>
    <source>
        <strain evidence="2">DSM 6534 / IAM 12695 / TK-6</strain>
    </source>
</reference>
<dbReference type="KEGG" id="hte:Hydth_1887"/>
<protein>
    <recommendedName>
        <fullName evidence="3">YkgJ family cysteine cluster protein</fullName>
    </recommendedName>
</protein>
<accession>D3DKJ7</accession>
<dbReference type="AlphaFoldDB" id="D3DKJ7"/>
<dbReference type="KEGG" id="hth:HTH_1905"/>
<evidence type="ECO:0000313" key="1">
    <source>
        <dbReference type="EMBL" id="BAI70349.1"/>
    </source>
</evidence>
<dbReference type="STRING" id="608538.HTH_1905"/>